<evidence type="ECO:0000313" key="1">
    <source>
        <dbReference type="EMBL" id="KMM70895.1"/>
    </source>
</evidence>
<accession>A0A0J6FN70</accession>
<dbReference type="EMBL" id="DS268112">
    <property type="protein sequence ID" value="KMM70895.1"/>
    <property type="molecule type" value="Genomic_DNA"/>
</dbReference>
<name>A0A0J6FN70_COCPO</name>
<sequence>MTIDSQVAGPLEGSKWITRKLHDGRSERQSYQPVHLPDNFTLGFDKKVWMDGDLFASRSSPIVSWHAPIDQRVSVRRAWQTAKTQPPPQSLDFPIEWRKAEGIIILSDAWPPLSLTL</sequence>
<reference evidence="2" key="3">
    <citation type="journal article" date="2010" name="Genome Res.">
        <title>Population genomic sequencing of Coccidioides fungi reveals recent hybridization and transposon control.</title>
        <authorList>
            <person name="Neafsey D.E."/>
            <person name="Barker B.M."/>
            <person name="Sharpton T.J."/>
            <person name="Stajich J.E."/>
            <person name="Park D.J."/>
            <person name="Whiston E."/>
            <person name="Hung C.-Y."/>
            <person name="McMahan C."/>
            <person name="White J."/>
            <person name="Sykes S."/>
            <person name="Heiman D."/>
            <person name="Young S."/>
            <person name="Zeng Q."/>
            <person name="Abouelleil A."/>
            <person name="Aftuck L."/>
            <person name="Bessette D."/>
            <person name="Brown A."/>
            <person name="FitzGerald M."/>
            <person name="Lui A."/>
            <person name="Macdonald J.P."/>
            <person name="Priest M."/>
            <person name="Orbach M.J."/>
            <person name="Galgiani J.N."/>
            <person name="Kirkland T.N."/>
            <person name="Cole G.T."/>
            <person name="Birren B.W."/>
            <person name="Henn M.R."/>
            <person name="Taylor J.W."/>
            <person name="Rounsley S.D."/>
        </authorList>
    </citation>
    <scope>NUCLEOTIDE SEQUENCE [LARGE SCALE GENOMIC DNA]</scope>
    <source>
        <strain evidence="2">RMSCC 3488</strain>
    </source>
</reference>
<dbReference type="Proteomes" id="UP000054567">
    <property type="component" value="Unassembled WGS sequence"/>
</dbReference>
<dbReference type="AlphaFoldDB" id="A0A0J6FN70"/>
<gene>
    <name evidence="1" type="ORF">CPAG_07204</name>
</gene>
<dbReference type="VEuPathDB" id="FungiDB:CPAG_07204"/>
<evidence type="ECO:0000313" key="2">
    <source>
        <dbReference type="Proteomes" id="UP000054567"/>
    </source>
</evidence>
<protein>
    <submittedName>
        <fullName evidence="1">Uncharacterized protein</fullName>
    </submittedName>
</protein>
<reference evidence="1 2" key="1">
    <citation type="submission" date="2007-06" db="EMBL/GenBank/DDBJ databases">
        <title>The Genome Sequence of Coccidioides posadasii RMSCC_3488.</title>
        <authorList>
            <consortium name="Coccidioides Genome Resources Consortium"/>
            <consortium name="The Broad Institute Genome Sequencing Platform"/>
            <person name="Henn M.R."/>
            <person name="Sykes S."/>
            <person name="Young S."/>
            <person name="Jaffe D."/>
            <person name="Berlin A."/>
            <person name="Alvarez P."/>
            <person name="Butler J."/>
            <person name="Gnerre S."/>
            <person name="Grabherr M."/>
            <person name="Mauceli E."/>
            <person name="Brockman W."/>
            <person name="Kodira C."/>
            <person name="Alvarado L."/>
            <person name="Zeng Q."/>
            <person name="Crawford M."/>
            <person name="Antoine C."/>
            <person name="Devon K."/>
            <person name="Galgiani J."/>
            <person name="Orsborn K."/>
            <person name="Lewis M.L."/>
            <person name="Nusbaum C."/>
            <person name="Galagan J."/>
            <person name="Birren B."/>
        </authorList>
    </citation>
    <scope>NUCLEOTIDE SEQUENCE [LARGE SCALE GENOMIC DNA]</scope>
    <source>
        <strain evidence="1 2">RMSCC 3488</strain>
    </source>
</reference>
<organism evidence="1 2">
    <name type="scientific">Coccidioides posadasii RMSCC 3488</name>
    <dbReference type="NCBI Taxonomy" id="454284"/>
    <lineage>
        <taxon>Eukaryota</taxon>
        <taxon>Fungi</taxon>
        <taxon>Dikarya</taxon>
        <taxon>Ascomycota</taxon>
        <taxon>Pezizomycotina</taxon>
        <taxon>Eurotiomycetes</taxon>
        <taxon>Eurotiomycetidae</taxon>
        <taxon>Onygenales</taxon>
        <taxon>Onygenaceae</taxon>
        <taxon>Coccidioides</taxon>
    </lineage>
</organism>
<proteinExistence type="predicted"/>
<reference evidence="2" key="2">
    <citation type="journal article" date="2009" name="Genome Res.">
        <title>Comparative genomic analyses of the human fungal pathogens Coccidioides and their relatives.</title>
        <authorList>
            <person name="Sharpton T.J."/>
            <person name="Stajich J.E."/>
            <person name="Rounsley S.D."/>
            <person name="Gardner M.J."/>
            <person name="Wortman J.R."/>
            <person name="Jordar V.S."/>
            <person name="Maiti R."/>
            <person name="Kodira C.D."/>
            <person name="Neafsey D.E."/>
            <person name="Zeng Q."/>
            <person name="Hung C.-Y."/>
            <person name="McMahan C."/>
            <person name="Muszewska A."/>
            <person name="Grynberg M."/>
            <person name="Mandel M.A."/>
            <person name="Kellner E.M."/>
            <person name="Barker B.M."/>
            <person name="Galgiani J.N."/>
            <person name="Orbach M.J."/>
            <person name="Kirkland T.N."/>
            <person name="Cole G.T."/>
            <person name="Henn M.R."/>
            <person name="Birren B.W."/>
            <person name="Taylor J.W."/>
        </authorList>
    </citation>
    <scope>NUCLEOTIDE SEQUENCE [LARGE SCALE GENOMIC DNA]</scope>
    <source>
        <strain evidence="2">RMSCC 3488</strain>
    </source>
</reference>